<evidence type="ECO:0000313" key="3">
    <source>
        <dbReference type="Proteomes" id="UP001441944"/>
    </source>
</evidence>
<dbReference type="EMBL" id="BAABWU010000012">
    <property type="protein sequence ID" value="GAA6197551.1"/>
    <property type="molecule type" value="Genomic_DNA"/>
</dbReference>
<evidence type="ECO:0000313" key="2">
    <source>
        <dbReference type="EMBL" id="GAA6197551.1"/>
    </source>
</evidence>
<organism evidence="2 3">
    <name type="scientific">Pseudophaeobacter arcticus</name>
    <dbReference type="NCBI Taxonomy" id="385492"/>
    <lineage>
        <taxon>Bacteria</taxon>
        <taxon>Pseudomonadati</taxon>
        <taxon>Pseudomonadota</taxon>
        <taxon>Alphaproteobacteria</taxon>
        <taxon>Rhodobacterales</taxon>
        <taxon>Paracoccaceae</taxon>
        <taxon>Pseudophaeobacter</taxon>
    </lineage>
</organism>
<dbReference type="Pfam" id="PF13185">
    <property type="entry name" value="GAF_2"/>
    <property type="match status" value="1"/>
</dbReference>
<dbReference type="RefSeq" id="WP_353401202.1">
    <property type="nucleotide sequence ID" value="NZ_BAABWU010000012.1"/>
</dbReference>
<protein>
    <recommendedName>
        <fullName evidence="1">GAF domain-containing protein</fullName>
    </recommendedName>
</protein>
<keyword evidence="3" id="KW-1185">Reference proteome</keyword>
<name>A0ABQ0ANT2_9RHOB</name>
<evidence type="ECO:0000259" key="1">
    <source>
        <dbReference type="Pfam" id="PF13185"/>
    </source>
</evidence>
<gene>
    <name evidence="2" type="ORF">NBRC116598_29950</name>
</gene>
<dbReference type="InterPro" id="IPR003018">
    <property type="entry name" value="GAF"/>
</dbReference>
<accession>A0ABQ0ANT2</accession>
<dbReference type="SUPFAM" id="SSF55781">
    <property type="entry name" value="GAF domain-like"/>
    <property type="match status" value="1"/>
</dbReference>
<dbReference type="Proteomes" id="UP001441944">
    <property type="component" value="Unassembled WGS sequence"/>
</dbReference>
<proteinExistence type="predicted"/>
<dbReference type="Gene3D" id="3.30.450.40">
    <property type="match status" value="1"/>
</dbReference>
<comment type="caution">
    <text evidence="2">The sequence shown here is derived from an EMBL/GenBank/DDBJ whole genome shotgun (WGS) entry which is preliminary data.</text>
</comment>
<feature type="domain" description="GAF" evidence="1">
    <location>
        <begin position="10"/>
        <end position="144"/>
    </location>
</feature>
<dbReference type="InterPro" id="IPR029016">
    <property type="entry name" value="GAF-like_dom_sf"/>
</dbReference>
<reference evidence="2 3" key="1">
    <citation type="submission" date="2024-04" db="EMBL/GenBank/DDBJ databases">
        <title>Draft genome sequence of Pseudophaeobacter arcticus NBRC 116598.</title>
        <authorList>
            <person name="Miyakawa T."/>
            <person name="Kusuya Y."/>
            <person name="Miura T."/>
        </authorList>
    </citation>
    <scope>NUCLEOTIDE SEQUENCE [LARGE SCALE GENOMIC DNA]</scope>
    <source>
        <strain evidence="2 3">SU-CL00105</strain>
    </source>
</reference>
<sequence>MADQDHRITAQMQEVFAQVTQTCETQFGFRFLTILKILPDPVNVLRVHSSSPDDYQIGALKPMGGTPWGKLVIDGGQTWLGNGADEVLWAFPDAQLILSKGCKACACAPVISEGKTVGVLSLNASLDAYTAGDLHEMSRIAQHLIPALRH</sequence>